<accession>A0A1I2N0I7</accession>
<keyword evidence="4" id="KW-1185">Reference proteome</keyword>
<feature type="compositionally biased region" description="Basic and acidic residues" evidence="1">
    <location>
        <begin position="88"/>
        <end position="104"/>
    </location>
</feature>
<name>A0A1I2N0I7_9ACTN</name>
<dbReference type="Pfam" id="PF01609">
    <property type="entry name" value="DDE_Tnp_1"/>
    <property type="match status" value="1"/>
</dbReference>
<dbReference type="GO" id="GO:0003677">
    <property type="term" value="F:DNA binding"/>
    <property type="evidence" value="ECO:0007669"/>
    <property type="project" value="InterPro"/>
</dbReference>
<evidence type="ECO:0000313" key="3">
    <source>
        <dbReference type="EMBL" id="SFF96399.1"/>
    </source>
</evidence>
<dbReference type="AlphaFoldDB" id="A0A1I2N0I7"/>
<sequence length="325" mass="34506">MALDGTKVRADASRRRAMSYDRMVTAEARLAAEVADLLADAERVDAAEDAAYGADRRGDELPTELARRESRLAAIRAAKTALEAEHAANAREQARARAAERGTDEAEAGAAAEAAAATAVVPPKAQGSFTDPDARIMKTSDGSFQYCYNGQAVVDEAHQVVLAGQLRQSGADAPALPDLLTRLNDFLAAAGLRGCPDRLLADAGYFSAANVAATTAAGIDPLIATGRLRHGEVPPVAPPGPPPDGLTPKQQMAHKLRTADGRTAYARRKAIVEPVFGQIQVAQNGDRLRLRGAAKADFEWFFHLACHNLRKLRNSGWTPIQPATT</sequence>
<organism evidence="3 4">
    <name type="scientific">Blastococcus tunisiensis</name>
    <dbReference type="NCBI Taxonomy" id="1798228"/>
    <lineage>
        <taxon>Bacteria</taxon>
        <taxon>Bacillati</taxon>
        <taxon>Actinomycetota</taxon>
        <taxon>Actinomycetes</taxon>
        <taxon>Geodermatophilales</taxon>
        <taxon>Geodermatophilaceae</taxon>
        <taxon>Blastococcus</taxon>
    </lineage>
</organism>
<reference evidence="4" key="1">
    <citation type="submission" date="2016-10" db="EMBL/GenBank/DDBJ databases">
        <authorList>
            <person name="Varghese N."/>
            <person name="Submissions S."/>
        </authorList>
    </citation>
    <scope>NUCLEOTIDE SEQUENCE [LARGE SCALE GENOMIC DNA]</scope>
    <source>
        <strain evidence="4">DSM 46838</strain>
    </source>
</reference>
<dbReference type="GO" id="GO:0006313">
    <property type="term" value="P:DNA transposition"/>
    <property type="evidence" value="ECO:0007669"/>
    <property type="project" value="InterPro"/>
</dbReference>
<evidence type="ECO:0000259" key="2">
    <source>
        <dbReference type="Pfam" id="PF01609"/>
    </source>
</evidence>
<gene>
    <name evidence="3" type="ORF">SAMN05216574_1393</name>
</gene>
<feature type="region of interest" description="Disordered" evidence="1">
    <location>
        <begin position="88"/>
        <end position="109"/>
    </location>
</feature>
<protein>
    <submittedName>
        <fullName evidence="3">Transposase DDE domain-containing protein</fullName>
    </submittedName>
</protein>
<dbReference type="GO" id="GO:0004803">
    <property type="term" value="F:transposase activity"/>
    <property type="evidence" value="ECO:0007669"/>
    <property type="project" value="InterPro"/>
</dbReference>
<dbReference type="PANTHER" id="PTHR33408">
    <property type="entry name" value="TRANSPOSASE"/>
    <property type="match status" value="1"/>
</dbReference>
<dbReference type="STRING" id="1798228.SAMN05216574_1393"/>
<feature type="domain" description="Transposase IS4-like" evidence="2">
    <location>
        <begin position="139"/>
        <end position="309"/>
    </location>
</feature>
<dbReference type="InterPro" id="IPR002559">
    <property type="entry name" value="Transposase_11"/>
</dbReference>
<dbReference type="EMBL" id="FOND01000039">
    <property type="protein sequence ID" value="SFF96399.1"/>
    <property type="molecule type" value="Genomic_DNA"/>
</dbReference>
<dbReference type="Proteomes" id="UP000198589">
    <property type="component" value="Unassembled WGS sequence"/>
</dbReference>
<proteinExistence type="predicted"/>
<dbReference type="PANTHER" id="PTHR33408:SF2">
    <property type="entry name" value="TRANSPOSASE DDE DOMAIN-CONTAINING PROTEIN"/>
    <property type="match status" value="1"/>
</dbReference>
<evidence type="ECO:0000256" key="1">
    <source>
        <dbReference type="SAM" id="MobiDB-lite"/>
    </source>
</evidence>
<evidence type="ECO:0000313" key="4">
    <source>
        <dbReference type="Proteomes" id="UP000198589"/>
    </source>
</evidence>